<accession>A0A1N7F0J0</accession>
<proteinExistence type="predicted"/>
<gene>
    <name evidence="2" type="ORF">SAMN05421666_0662</name>
</gene>
<evidence type="ECO:0000313" key="3">
    <source>
        <dbReference type="Proteomes" id="UP000186019"/>
    </source>
</evidence>
<keyword evidence="3" id="KW-1185">Reference proteome</keyword>
<reference evidence="3" key="1">
    <citation type="submission" date="2017-01" db="EMBL/GenBank/DDBJ databases">
        <authorList>
            <person name="Varghese N."/>
            <person name="Submissions S."/>
        </authorList>
    </citation>
    <scope>NUCLEOTIDE SEQUENCE [LARGE SCALE GENOMIC DNA]</scope>
    <source>
        <strain evidence="3">DSM 29590</strain>
    </source>
</reference>
<dbReference type="STRING" id="573024.SAMN05216208_1473"/>
<evidence type="ECO:0000256" key="1">
    <source>
        <dbReference type="SAM" id="MobiDB-lite"/>
    </source>
</evidence>
<dbReference type="RefSeq" id="WP_076530941.1">
    <property type="nucleotide sequence ID" value="NZ_FOAC01000001.1"/>
</dbReference>
<evidence type="ECO:0000313" key="2">
    <source>
        <dbReference type="EMBL" id="SIR93856.1"/>
    </source>
</evidence>
<protein>
    <submittedName>
        <fullName evidence="2">Uncharacterized protein</fullName>
    </submittedName>
</protein>
<dbReference type="Proteomes" id="UP000186019">
    <property type="component" value="Unassembled WGS sequence"/>
</dbReference>
<dbReference type="EMBL" id="FTNV01000001">
    <property type="protein sequence ID" value="SIR93856.1"/>
    <property type="molecule type" value="Genomic_DNA"/>
</dbReference>
<organism evidence="2 3">
    <name type="scientific">Roseovarius nanhaiticus</name>
    <dbReference type="NCBI Taxonomy" id="573024"/>
    <lineage>
        <taxon>Bacteria</taxon>
        <taxon>Pseudomonadati</taxon>
        <taxon>Pseudomonadota</taxon>
        <taxon>Alphaproteobacteria</taxon>
        <taxon>Rhodobacterales</taxon>
        <taxon>Roseobacteraceae</taxon>
        <taxon>Roseovarius</taxon>
    </lineage>
</organism>
<dbReference type="AlphaFoldDB" id="A0A1N7F0J0"/>
<sequence>MILPLAACLGGEGMARMIPESETRDAPPRRIALFGGDVVAASPAGYCLDPGSVQTGRGSAFVLMADCAHLGQPQMTAVAPAIVTVSVLARDGRAQQPSARRLAAAWDEAGVTRQIDGDGISLIQLARGGEDLMPGVDPGHWRAAMLVNGHVVALAAYGEPSSGVSGKVGHDLLVAASEAMREASPQRMALPPPSPRPVSAVTPAPGNPGQAVATDRAAPVKVARPEKSPGRGLKSMLSGLFRNPA</sequence>
<dbReference type="OrthoDB" id="7829925at2"/>
<feature type="region of interest" description="Disordered" evidence="1">
    <location>
        <begin position="183"/>
        <end position="245"/>
    </location>
</feature>
<name>A0A1N7F0J0_9RHOB</name>